<dbReference type="STRING" id="1316936.K678_08699"/>
<evidence type="ECO:0000256" key="6">
    <source>
        <dbReference type="ARBA" id="ARBA00022737"/>
    </source>
</evidence>
<gene>
    <name evidence="10" type="ORF">K678_08699</name>
</gene>
<name>S9SB24_MAGFU</name>
<dbReference type="Gene3D" id="3.40.50.11380">
    <property type="match status" value="1"/>
</dbReference>
<dbReference type="Proteomes" id="UP000015350">
    <property type="component" value="Unassembled WGS sequence"/>
</dbReference>
<keyword evidence="7 8" id="KW-0802">TPR repeat</keyword>
<dbReference type="PATRIC" id="fig|1316936.3.peg.1736"/>
<evidence type="ECO:0000256" key="7">
    <source>
        <dbReference type="ARBA" id="ARBA00022803"/>
    </source>
</evidence>
<evidence type="ECO:0000256" key="5">
    <source>
        <dbReference type="ARBA" id="ARBA00022679"/>
    </source>
</evidence>
<dbReference type="PROSITE" id="PS50005">
    <property type="entry name" value="TPR"/>
    <property type="match status" value="2"/>
</dbReference>
<dbReference type="SMART" id="SM00028">
    <property type="entry name" value="TPR"/>
    <property type="match status" value="3"/>
</dbReference>
<evidence type="ECO:0000313" key="11">
    <source>
        <dbReference type="Proteomes" id="UP000015350"/>
    </source>
</evidence>
<keyword evidence="5 10" id="KW-0808">Transferase</keyword>
<dbReference type="InterPro" id="IPR011990">
    <property type="entry name" value="TPR-like_helical_dom_sf"/>
</dbReference>
<keyword evidence="6" id="KW-0677">Repeat</keyword>
<dbReference type="RefSeq" id="WP_021132076.1">
    <property type="nucleotide sequence ID" value="NZ_AQPH01000026.1"/>
</dbReference>
<comment type="pathway">
    <text evidence="1">Protein modification; protein glycosylation.</text>
</comment>
<evidence type="ECO:0000259" key="9">
    <source>
        <dbReference type="Pfam" id="PF13844"/>
    </source>
</evidence>
<dbReference type="SUPFAM" id="SSF53756">
    <property type="entry name" value="UDP-Glycosyltransferase/glycogen phosphorylase"/>
    <property type="match status" value="1"/>
</dbReference>
<dbReference type="eggNOG" id="COG0457">
    <property type="taxonomic scope" value="Bacteria"/>
</dbReference>
<dbReference type="EC" id="2.4.1.255" evidence="3"/>
<sequence>MIDLERDLAKASSLAQAGKTKPALALLERLITTAPHALAVRYTLALTLLTSGRYSEALPHLDRILAVEPTNPAALYSKARGLMALDRAEEALPLLRPLAEAGDADSLLATGNALRSLNRMAEAAEAYRTLIRRVPGHLGGHVNLGLLLVATAPDAAIPALEESVRRHPGIGELHALLGQALLRQSRFDEAALALTRALELDPRLLPAKGHLLRASRETADWDREEALFAEIRAGLDKPAPGRLAISTQDALFYPFDGTELRKIAAAEAAFRVPGRPRPVVRPRVSVTPPPLTVAYLSPDFRDHATMHLAGDLFAHHDRSRVRVIAASVGPDDGSDWRQRVASTCDLFLDFKTLGDRAAAQTLAEAGVNILVDMSVYTRHARPSIAALRPAPVQIAWLGLAASSSAPWIDYAIVDPVLVPPEHRSHFSEALISLPHGYQPNLAWEPLEPPPPRSELGLPDDAVVFCSFNGHRKLDRATFLLWMEILAAVPGSVLWQLAPPPLARTRLEKAASRAGIAPERLIWAPRLPRPEHLKRLPAADLFLDALVCGAHTTAADALRMGVPLLTCAGPRLASRVAASLLTAIGLADLIASSPRDLFELAVGLGQNPARRADLRSRLAALLPQAIPFDPKRFVLDLEAAYDQVWARAAAGKPARDIVLV</sequence>
<dbReference type="InterPro" id="IPR029489">
    <property type="entry name" value="OGT/SEC/SPY_C"/>
</dbReference>
<dbReference type="Pfam" id="PF13844">
    <property type="entry name" value="Glyco_transf_41"/>
    <property type="match status" value="2"/>
</dbReference>
<dbReference type="SUPFAM" id="SSF48452">
    <property type="entry name" value="TPR-like"/>
    <property type="match status" value="1"/>
</dbReference>
<feature type="repeat" description="TPR" evidence="8">
    <location>
        <begin position="171"/>
        <end position="204"/>
    </location>
</feature>
<evidence type="ECO:0000313" key="10">
    <source>
        <dbReference type="EMBL" id="EPY01914.1"/>
    </source>
</evidence>
<reference evidence="10 11" key="1">
    <citation type="submission" date="2013-04" db="EMBL/GenBank/DDBJ databases">
        <authorList>
            <person name="Kuznetsov B."/>
            <person name="Ivanovsky R."/>
        </authorList>
    </citation>
    <scope>NUCLEOTIDE SEQUENCE [LARGE SCALE GENOMIC DNA]</scope>
    <source>
        <strain evidence="10 11">MGU-K5</strain>
    </source>
</reference>
<dbReference type="Gene3D" id="3.40.50.2000">
    <property type="entry name" value="Glycogen Phosphorylase B"/>
    <property type="match status" value="1"/>
</dbReference>
<dbReference type="Pfam" id="PF14559">
    <property type="entry name" value="TPR_19"/>
    <property type="match status" value="1"/>
</dbReference>
<evidence type="ECO:0000256" key="4">
    <source>
        <dbReference type="ARBA" id="ARBA00022676"/>
    </source>
</evidence>
<dbReference type="AlphaFoldDB" id="S9SB24"/>
<feature type="domain" description="O-GlcNAc transferase C-terminal" evidence="9">
    <location>
        <begin position="452"/>
        <end position="635"/>
    </location>
</feature>
<dbReference type="Pfam" id="PF13174">
    <property type="entry name" value="TPR_6"/>
    <property type="match status" value="1"/>
</dbReference>
<dbReference type="GO" id="GO:0097363">
    <property type="term" value="F:protein O-acetylglucosaminyltransferase activity"/>
    <property type="evidence" value="ECO:0007669"/>
    <property type="project" value="UniProtKB-EC"/>
</dbReference>
<keyword evidence="4" id="KW-0328">Glycosyltransferase</keyword>
<dbReference type="eggNOG" id="COG3914">
    <property type="taxonomic scope" value="Bacteria"/>
</dbReference>
<dbReference type="Gene3D" id="1.25.40.10">
    <property type="entry name" value="Tetratricopeptide repeat domain"/>
    <property type="match status" value="2"/>
</dbReference>
<dbReference type="OrthoDB" id="146908at2"/>
<comment type="caution">
    <text evidence="10">The sequence shown here is derived from an EMBL/GenBank/DDBJ whole genome shotgun (WGS) entry which is preliminary data.</text>
</comment>
<comment type="similarity">
    <text evidence="2">Belongs to the glycosyltransferase 41 family. O-GlcNAc transferase subfamily.</text>
</comment>
<evidence type="ECO:0000256" key="8">
    <source>
        <dbReference type="PROSITE-ProRule" id="PRU00339"/>
    </source>
</evidence>
<evidence type="ECO:0000256" key="3">
    <source>
        <dbReference type="ARBA" id="ARBA00011970"/>
    </source>
</evidence>
<protein>
    <recommendedName>
        <fullName evidence="3">protein O-GlcNAc transferase</fullName>
        <ecNumber evidence="3">2.4.1.255</ecNumber>
    </recommendedName>
</protein>
<organism evidence="10 11">
    <name type="scientific">Magnetospirillum fulvum MGU-K5</name>
    <dbReference type="NCBI Taxonomy" id="1316936"/>
    <lineage>
        <taxon>Bacteria</taxon>
        <taxon>Pseudomonadati</taxon>
        <taxon>Pseudomonadota</taxon>
        <taxon>Alphaproteobacteria</taxon>
        <taxon>Rhodospirillales</taxon>
        <taxon>Rhodospirillaceae</taxon>
        <taxon>Magnetospirillum</taxon>
    </lineage>
</organism>
<dbReference type="EMBL" id="AQPH01000026">
    <property type="protein sequence ID" value="EPY01914.1"/>
    <property type="molecule type" value="Genomic_DNA"/>
</dbReference>
<dbReference type="PANTHER" id="PTHR44998:SF1">
    <property type="entry name" value="UDP-N-ACETYLGLUCOSAMINE--PEPTIDE N-ACETYLGLUCOSAMINYLTRANSFERASE 110 KDA SUBUNIT"/>
    <property type="match status" value="1"/>
</dbReference>
<dbReference type="PANTHER" id="PTHR44998">
    <property type="match status" value="1"/>
</dbReference>
<dbReference type="InterPro" id="IPR019734">
    <property type="entry name" value="TPR_rpt"/>
</dbReference>
<feature type="domain" description="O-GlcNAc transferase C-terminal" evidence="9">
    <location>
        <begin position="283"/>
        <end position="437"/>
    </location>
</feature>
<evidence type="ECO:0000256" key="1">
    <source>
        <dbReference type="ARBA" id="ARBA00004922"/>
    </source>
</evidence>
<accession>S9SB24</accession>
<proteinExistence type="inferred from homology"/>
<feature type="repeat" description="TPR" evidence="8">
    <location>
        <begin position="38"/>
        <end position="71"/>
    </location>
</feature>
<dbReference type="Pfam" id="PF13432">
    <property type="entry name" value="TPR_16"/>
    <property type="match status" value="1"/>
</dbReference>
<evidence type="ECO:0000256" key="2">
    <source>
        <dbReference type="ARBA" id="ARBA00005386"/>
    </source>
</evidence>